<dbReference type="GO" id="GO:0000156">
    <property type="term" value="F:phosphorelay response regulator activity"/>
    <property type="evidence" value="ECO:0007669"/>
    <property type="project" value="InterPro"/>
</dbReference>
<dbReference type="PANTHER" id="PTHR37299:SF1">
    <property type="entry name" value="STAGE 0 SPORULATION PROTEIN A HOMOLOG"/>
    <property type="match status" value="1"/>
</dbReference>
<dbReference type="Pfam" id="PF04397">
    <property type="entry name" value="LytTR"/>
    <property type="match status" value="1"/>
</dbReference>
<feature type="domain" description="HTH LytTR-type" evidence="3">
    <location>
        <begin position="149"/>
        <end position="238"/>
    </location>
</feature>
<dbReference type="SMART" id="SM00850">
    <property type="entry name" value="LytTR"/>
    <property type="match status" value="1"/>
</dbReference>
<dbReference type="SUPFAM" id="SSF52172">
    <property type="entry name" value="CheY-like"/>
    <property type="match status" value="1"/>
</dbReference>
<dbReference type="AlphaFoldDB" id="A0A9D1HWA2"/>
<reference evidence="4" key="2">
    <citation type="journal article" date="2021" name="PeerJ">
        <title>Extensive microbial diversity within the chicken gut microbiome revealed by metagenomics and culture.</title>
        <authorList>
            <person name="Gilroy R."/>
            <person name="Ravi A."/>
            <person name="Getino M."/>
            <person name="Pursley I."/>
            <person name="Horton D.L."/>
            <person name="Alikhan N.F."/>
            <person name="Baker D."/>
            <person name="Gharbi K."/>
            <person name="Hall N."/>
            <person name="Watson M."/>
            <person name="Adriaenssens E.M."/>
            <person name="Foster-Nyarko E."/>
            <person name="Jarju S."/>
            <person name="Secka A."/>
            <person name="Antonio M."/>
            <person name="Oren A."/>
            <person name="Chaudhuri R.R."/>
            <person name="La Ragione R."/>
            <person name="Hildebrand F."/>
            <person name="Pallen M.J."/>
        </authorList>
    </citation>
    <scope>NUCLEOTIDE SEQUENCE</scope>
    <source>
        <strain evidence="4">ChiHjej12B11-29160</strain>
    </source>
</reference>
<keyword evidence="1" id="KW-0597">Phosphoprotein</keyword>
<organism evidence="4 5">
    <name type="scientific">Candidatus Coprovicinus avistercoris</name>
    <dbReference type="NCBI Taxonomy" id="2840754"/>
    <lineage>
        <taxon>Bacteria</taxon>
        <taxon>Bacillati</taxon>
        <taxon>Actinomycetota</taxon>
        <taxon>Coriobacteriia</taxon>
        <taxon>Coriobacteriales</taxon>
        <taxon>Coriobacteriaceae</taxon>
        <taxon>Coriobacteriaceae incertae sedis</taxon>
        <taxon>Candidatus Coprovicinus</taxon>
    </lineage>
</organism>
<dbReference type="InterPro" id="IPR011006">
    <property type="entry name" value="CheY-like_superfamily"/>
</dbReference>
<feature type="modified residue" description="4-aspartylphosphate" evidence="1">
    <location>
        <position position="57"/>
    </location>
</feature>
<dbReference type="PANTHER" id="PTHR37299">
    <property type="entry name" value="TRANSCRIPTIONAL REGULATOR-RELATED"/>
    <property type="match status" value="1"/>
</dbReference>
<dbReference type="InterPro" id="IPR046947">
    <property type="entry name" value="LytR-like"/>
</dbReference>
<dbReference type="InterPro" id="IPR001789">
    <property type="entry name" value="Sig_transdc_resp-reg_receiver"/>
</dbReference>
<dbReference type="Gene3D" id="3.40.50.2300">
    <property type="match status" value="1"/>
</dbReference>
<dbReference type="InterPro" id="IPR007492">
    <property type="entry name" value="LytTR_DNA-bd_dom"/>
</dbReference>
<comment type="caution">
    <text evidence="4">The sequence shown here is derived from an EMBL/GenBank/DDBJ whole genome shotgun (WGS) entry which is preliminary data.</text>
</comment>
<evidence type="ECO:0000313" key="4">
    <source>
        <dbReference type="EMBL" id="HIU23462.1"/>
    </source>
</evidence>
<dbReference type="Proteomes" id="UP000824078">
    <property type="component" value="Unassembled WGS sequence"/>
</dbReference>
<dbReference type="GO" id="GO:0003677">
    <property type="term" value="F:DNA binding"/>
    <property type="evidence" value="ECO:0007669"/>
    <property type="project" value="InterPro"/>
</dbReference>
<evidence type="ECO:0000313" key="5">
    <source>
        <dbReference type="Proteomes" id="UP000824078"/>
    </source>
</evidence>
<dbReference type="PROSITE" id="PS50110">
    <property type="entry name" value="RESPONSE_REGULATORY"/>
    <property type="match status" value="1"/>
</dbReference>
<dbReference type="Gene3D" id="2.40.50.1020">
    <property type="entry name" value="LytTr DNA-binding domain"/>
    <property type="match status" value="1"/>
</dbReference>
<name>A0A9D1HWA2_9ACTN</name>
<proteinExistence type="predicted"/>
<gene>
    <name evidence="4" type="ORF">IAD17_00850</name>
</gene>
<evidence type="ECO:0000256" key="1">
    <source>
        <dbReference type="PROSITE-ProRule" id="PRU00169"/>
    </source>
</evidence>
<accession>A0A9D1HWA2</accession>
<reference evidence="4" key="1">
    <citation type="submission" date="2020-10" db="EMBL/GenBank/DDBJ databases">
        <authorList>
            <person name="Gilroy R."/>
        </authorList>
    </citation>
    <scope>NUCLEOTIDE SEQUENCE</scope>
    <source>
        <strain evidence="4">ChiHjej12B11-29160</strain>
    </source>
</reference>
<sequence length="244" mass="28037">MYRLAILEDDSTQLDLLDKIIQKTKYGSEIETARFSNAAELEQSLLDGASFDIALVDIRLADTASNENIEPVETGIDVVHKLFVATNTQVIYVTGYDMYHSDVYKTPHVFFLLKPVTAERMTQALEAALLQLKNISEKPLRLRVGQDEVVIEPHTIRYVESHRRQLHIHTVNGELVTYLRLDTLENMLPSSFVRCHKSYLANLDYVARYRVNELELNDGSIIPVSQSRRATVRDWFFDHVRGTR</sequence>
<dbReference type="PROSITE" id="PS50930">
    <property type="entry name" value="HTH_LYTTR"/>
    <property type="match status" value="1"/>
</dbReference>
<evidence type="ECO:0000259" key="2">
    <source>
        <dbReference type="PROSITE" id="PS50110"/>
    </source>
</evidence>
<dbReference type="EMBL" id="DVMQ01000003">
    <property type="protein sequence ID" value="HIU23462.1"/>
    <property type="molecule type" value="Genomic_DNA"/>
</dbReference>
<evidence type="ECO:0000259" key="3">
    <source>
        <dbReference type="PROSITE" id="PS50930"/>
    </source>
</evidence>
<protein>
    <submittedName>
        <fullName evidence="4">Response regulator transcription factor</fullName>
    </submittedName>
</protein>
<feature type="domain" description="Response regulatory" evidence="2">
    <location>
        <begin position="3"/>
        <end position="129"/>
    </location>
</feature>